<dbReference type="InterPro" id="IPR001930">
    <property type="entry name" value="Peptidase_M1"/>
</dbReference>
<feature type="compositionally biased region" description="Low complexity" evidence="13">
    <location>
        <begin position="10"/>
        <end position="25"/>
    </location>
</feature>
<dbReference type="GO" id="GO:0008270">
    <property type="term" value="F:zinc ion binding"/>
    <property type="evidence" value="ECO:0007669"/>
    <property type="project" value="InterPro"/>
</dbReference>
<dbReference type="InterPro" id="IPR027268">
    <property type="entry name" value="Peptidase_M4/M1_CTD_sf"/>
</dbReference>
<evidence type="ECO:0000256" key="4">
    <source>
        <dbReference type="ARBA" id="ARBA00012564"/>
    </source>
</evidence>
<reference evidence="16 17" key="1">
    <citation type="submission" date="2016-10" db="EMBL/GenBank/DDBJ databases">
        <authorList>
            <person name="de Groot N.N."/>
        </authorList>
    </citation>
    <scope>NUCLEOTIDE SEQUENCE [LARGE SCALE GENOMIC DNA]</scope>
    <source>
        <strain evidence="16 17">CGMCC 4.2023</strain>
    </source>
</reference>
<dbReference type="SUPFAM" id="SSF55486">
    <property type="entry name" value="Metalloproteases ('zincins'), catalytic domain"/>
    <property type="match status" value="1"/>
</dbReference>
<evidence type="ECO:0000256" key="7">
    <source>
        <dbReference type="ARBA" id="ARBA00022723"/>
    </source>
</evidence>
<comment type="catalytic activity">
    <reaction evidence="1">
        <text>Release of an N-terminal amino acid, Xaa-|-Yaa- from a peptide, amide or arylamide. Xaa is preferably Ala, but may be most amino acids including Pro (slow action). When a terminal hydrophobic residue is followed by a prolyl residue, the two may be released as an intact Xaa-Pro dipeptide.</text>
        <dbReference type="EC" id="3.4.11.2"/>
    </reaction>
</comment>
<dbReference type="Pfam" id="PF01433">
    <property type="entry name" value="Peptidase_M1"/>
    <property type="match status" value="1"/>
</dbReference>
<dbReference type="InterPro" id="IPR006311">
    <property type="entry name" value="TAT_signal"/>
</dbReference>
<feature type="domain" description="Peptidase M1 membrane alanine aminopeptidase" evidence="14">
    <location>
        <begin position="333"/>
        <end position="498"/>
    </location>
</feature>
<evidence type="ECO:0000313" key="17">
    <source>
        <dbReference type="Proteomes" id="UP000236754"/>
    </source>
</evidence>
<dbReference type="EC" id="3.4.11.2" evidence="4"/>
<feature type="region of interest" description="Disordered" evidence="13">
    <location>
        <begin position="1"/>
        <end position="26"/>
    </location>
</feature>
<keyword evidence="10" id="KW-0482">Metalloprotease</keyword>
<evidence type="ECO:0000256" key="13">
    <source>
        <dbReference type="SAM" id="MobiDB-lite"/>
    </source>
</evidence>
<proteinExistence type="inferred from homology"/>
<evidence type="ECO:0000256" key="12">
    <source>
        <dbReference type="ARBA" id="ARBA00031533"/>
    </source>
</evidence>
<keyword evidence="17" id="KW-1185">Reference proteome</keyword>
<dbReference type="PRINTS" id="PR00756">
    <property type="entry name" value="ALADIPTASE"/>
</dbReference>
<dbReference type="GO" id="GO:0016285">
    <property type="term" value="F:alanyl aminopeptidase activity"/>
    <property type="evidence" value="ECO:0007669"/>
    <property type="project" value="UniProtKB-EC"/>
</dbReference>
<evidence type="ECO:0000256" key="11">
    <source>
        <dbReference type="ARBA" id="ARBA00029811"/>
    </source>
</evidence>
<dbReference type="Gene3D" id="1.10.390.10">
    <property type="entry name" value="Neutral Protease Domain 2"/>
    <property type="match status" value="1"/>
</dbReference>
<comment type="similarity">
    <text evidence="3">Belongs to the peptidase M1 family.</text>
</comment>
<dbReference type="PROSITE" id="PS51318">
    <property type="entry name" value="TAT"/>
    <property type="match status" value="1"/>
</dbReference>
<dbReference type="Proteomes" id="UP000236754">
    <property type="component" value="Unassembled WGS sequence"/>
</dbReference>
<dbReference type="PANTHER" id="PTHR11533:SF297">
    <property type="entry name" value="AMINOPEPTIDASE N"/>
    <property type="match status" value="1"/>
</dbReference>
<evidence type="ECO:0000313" key="16">
    <source>
        <dbReference type="EMBL" id="SEG75871.1"/>
    </source>
</evidence>
<dbReference type="InterPro" id="IPR045357">
    <property type="entry name" value="Aminopeptidase_N-like_N"/>
</dbReference>
<keyword evidence="6" id="KW-0645">Protease</keyword>
<keyword evidence="7" id="KW-0479">Metal-binding</keyword>
<keyword evidence="9" id="KW-0862">Zinc</keyword>
<dbReference type="InterPro" id="IPR042097">
    <property type="entry name" value="Aminopeptidase_N-like_N_sf"/>
</dbReference>
<dbReference type="InterPro" id="IPR014782">
    <property type="entry name" value="Peptidase_M1_dom"/>
</dbReference>
<dbReference type="InterPro" id="IPR050344">
    <property type="entry name" value="Peptidase_M1_aminopeptidases"/>
</dbReference>
<dbReference type="GO" id="GO:0008237">
    <property type="term" value="F:metallopeptidase activity"/>
    <property type="evidence" value="ECO:0007669"/>
    <property type="project" value="UniProtKB-KW"/>
</dbReference>
<feature type="domain" description="Aminopeptidase N-like N-terminal" evidence="15">
    <location>
        <begin position="89"/>
        <end position="262"/>
    </location>
</feature>
<evidence type="ECO:0000256" key="6">
    <source>
        <dbReference type="ARBA" id="ARBA00022670"/>
    </source>
</evidence>
<dbReference type="SUPFAM" id="SSF63737">
    <property type="entry name" value="Leukotriene A4 hydrolase N-terminal domain"/>
    <property type="match status" value="1"/>
</dbReference>
<gene>
    <name evidence="16" type="ORF">SAMN05216223_11023</name>
</gene>
<name>A0A1H6CSB3_9ACTN</name>
<evidence type="ECO:0000256" key="2">
    <source>
        <dbReference type="ARBA" id="ARBA00001947"/>
    </source>
</evidence>
<dbReference type="CDD" id="cd09603">
    <property type="entry name" value="M1_APN_like"/>
    <property type="match status" value="1"/>
</dbReference>
<evidence type="ECO:0000256" key="5">
    <source>
        <dbReference type="ARBA" id="ARBA00015611"/>
    </source>
</evidence>
<evidence type="ECO:0000256" key="10">
    <source>
        <dbReference type="ARBA" id="ARBA00023049"/>
    </source>
</evidence>
<dbReference type="EMBL" id="FNVU01000010">
    <property type="protein sequence ID" value="SEG75871.1"/>
    <property type="molecule type" value="Genomic_DNA"/>
</dbReference>
<dbReference type="Gene3D" id="2.60.40.1730">
    <property type="entry name" value="tricorn interacting facor f3 domain"/>
    <property type="match status" value="1"/>
</dbReference>
<dbReference type="GO" id="GO:0006508">
    <property type="term" value="P:proteolysis"/>
    <property type="evidence" value="ECO:0007669"/>
    <property type="project" value="UniProtKB-KW"/>
</dbReference>
<evidence type="ECO:0000259" key="15">
    <source>
        <dbReference type="Pfam" id="PF17900"/>
    </source>
</evidence>
<dbReference type="AlphaFoldDB" id="A0A1H6CSB3"/>
<evidence type="ECO:0000256" key="8">
    <source>
        <dbReference type="ARBA" id="ARBA00022801"/>
    </source>
</evidence>
<evidence type="ECO:0000256" key="3">
    <source>
        <dbReference type="ARBA" id="ARBA00010136"/>
    </source>
</evidence>
<comment type="cofactor">
    <cofactor evidence="2">
        <name>Zn(2+)</name>
        <dbReference type="ChEBI" id="CHEBI:29105"/>
    </cofactor>
</comment>
<evidence type="ECO:0000259" key="14">
    <source>
        <dbReference type="Pfam" id="PF01433"/>
    </source>
</evidence>
<sequence>MSLPADDRPASASAPAPAPVQASAPGRRTLLRAGAVGATTVAMAGTAAAAGTASAAPATAARGFDPAPGAPGVGDPLFPTLGNGGYRVTHYDLTFDFTPVSYDFTGVVAMRALATQDLSAFNLDTDGHTIDRVTVDGRDAAWSLSPGQSGQELTVTPARPLHDGAAFTVEVHYHGNGKDHRSSLSGWVFGADGGFACAAQASRADTFFPCNDTPSDKAAWTFHISAPEGYVATANGELLRRTPRADGSTVWHFALREPMPTELCGIAVVKGTYLYGASHTGLPLRHVVPRGEEDTYAPIVARTADHLAWLEAKFGRYPFSLYGLHIYGGYTDALENQTLSLFGTNWFKPNADGNPTWENTMVHELTHQWWGDSVTPRDWQQAWLNEGPATYYAALYSEERGWSVMADTMKKTYGSLNAVRAADGPPGLPNALGGTNIYDGGALVLYALRMRAGQSRFDRIMRLWPERYRNSTASSEDFIRHAVRVTGDTTLDPFLRDWLFGAVNPPMPGHPDWSVTA</sequence>
<accession>A0A1H6CSB3</accession>
<protein>
    <recommendedName>
        <fullName evidence="5">Aminopeptidase N</fullName>
        <ecNumber evidence="4">3.4.11.2</ecNumber>
    </recommendedName>
    <alternativeName>
        <fullName evidence="11">Alanine aminopeptidase</fullName>
    </alternativeName>
    <alternativeName>
        <fullName evidence="12">Lysyl aminopeptidase</fullName>
    </alternativeName>
</protein>
<evidence type="ECO:0000256" key="9">
    <source>
        <dbReference type="ARBA" id="ARBA00022833"/>
    </source>
</evidence>
<dbReference type="Pfam" id="PF17900">
    <property type="entry name" value="Peptidase_M1_N"/>
    <property type="match status" value="1"/>
</dbReference>
<dbReference type="PANTHER" id="PTHR11533">
    <property type="entry name" value="PROTEASE M1 ZINC METALLOPROTEASE"/>
    <property type="match status" value="1"/>
</dbReference>
<organism evidence="16 17">
    <name type="scientific">Actinacidiphila yanglinensis</name>
    <dbReference type="NCBI Taxonomy" id="310779"/>
    <lineage>
        <taxon>Bacteria</taxon>
        <taxon>Bacillati</taxon>
        <taxon>Actinomycetota</taxon>
        <taxon>Actinomycetes</taxon>
        <taxon>Kitasatosporales</taxon>
        <taxon>Streptomycetaceae</taxon>
        <taxon>Actinacidiphila</taxon>
    </lineage>
</organism>
<keyword evidence="8" id="KW-0378">Hydrolase</keyword>
<evidence type="ECO:0000256" key="1">
    <source>
        <dbReference type="ARBA" id="ARBA00000098"/>
    </source>
</evidence>